<dbReference type="GO" id="GO:0030125">
    <property type="term" value="C:clathrin vesicle coat"/>
    <property type="evidence" value="ECO:0007669"/>
    <property type="project" value="TreeGrafter"/>
</dbReference>
<feature type="domain" description="NECAP PHear" evidence="1">
    <location>
        <begin position="4"/>
        <end position="113"/>
    </location>
</feature>
<dbReference type="EMBL" id="DS022302">
    <property type="protein sequence ID" value="OAJ39021.1"/>
    <property type="molecule type" value="Genomic_DNA"/>
</dbReference>
<dbReference type="Proteomes" id="UP000077115">
    <property type="component" value="Unassembled WGS sequence"/>
</dbReference>
<evidence type="ECO:0000313" key="2">
    <source>
        <dbReference type="EMBL" id="OAJ39021.1"/>
    </source>
</evidence>
<protein>
    <recommendedName>
        <fullName evidence="1">NECAP PHear domain-containing protein</fullName>
    </recommendedName>
</protein>
<dbReference type="InterPro" id="IPR011993">
    <property type="entry name" value="PH-like_dom_sf"/>
</dbReference>
<dbReference type="AlphaFoldDB" id="A0A177WI40"/>
<dbReference type="CDD" id="cd13228">
    <property type="entry name" value="PHear_NECAP"/>
    <property type="match status" value="1"/>
</dbReference>
<gene>
    <name evidence="2" type="ORF">BDEG_22901</name>
</gene>
<organism evidence="2 3">
    <name type="scientific">Batrachochytrium dendrobatidis (strain JEL423)</name>
    <dbReference type="NCBI Taxonomy" id="403673"/>
    <lineage>
        <taxon>Eukaryota</taxon>
        <taxon>Fungi</taxon>
        <taxon>Fungi incertae sedis</taxon>
        <taxon>Chytridiomycota</taxon>
        <taxon>Chytridiomycota incertae sedis</taxon>
        <taxon>Chytridiomycetes</taxon>
        <taxon>Rhizophydiales</taxon>
        <taxon>Rhizophydiales incertae sedis</taxon>
        <taxon>Batrachochytrium</taxon>
    </lineage>
</organism>
<dbReference type="STRING" id="403673.A0A177WI40"/>
<dbReference type="Gene3D" id="2.30.29.30">
    <property type="entry name" value="Pleckstrin-homology domain (PH domain)/Phosphotyrosine-binding domain (PTB)"/>
    <property type="match status" value="1"/>
</dbReference>
<dbReference type="InterPro" id="IPR012466">
    <property type="entry name" value="NECAP_PHear"/>
</dbReference>
<dbReference type="PANTHER" id="PTHR12847:SF9">
    <property type="entry name" value="NECAP-LIKE PROTEIN CG9132"/>
    <property type="match status" value="1"/>
</dbReference>
<dbReference type="SUPFAM" id="SSF50729">
    <property type="entry name" value="PH domain-like"/>
    <property type="match status" value="1"/>
</dbReference>
<evidence type="ECO:0000313" key="3">
    <source>
        <dbReference type="Proteomes" id="UP000077115"/>
    </source>
</evidence>
<dbReference type="VEuPathDB" id="FungiDB:BDEG_22901"/>
<accession>A0A177WI40</accession>
<evidence type="ECO:0000259" key="1">
    <source>
        <dbReference type="Pfam" id="PF07933"/>
    </source>
</evidence>
<name>A0A177WI40_BATDL</name>
<dbReference type="OrthoDB" id="10265489at2759"/>
<dbReference type="GO" id="GO:0006897">
    <property type="term" value="P:endocytosis"/>
    <property type="evidence" value="ECO:0007669"/>
    <property type="project" value="InterPro"/>
</dbReference>
<reference evidence="2 3" key="1">
    <citation type="submission" date="2006-10" db="EMBL/GenBank/DDBJ databases">
        <title>The Genome Sequence of Batrachochytrium dendrobatidis JEL423.</title>
        <authorList>
            <consortium name="The Broad Institute Genome Sequencing Platform"/>
            <person name="Birren B."/>
            <person name="Lander E."/>
            <person name="Galagan J."/>
            <person name="Cuomo C."/>
            <person name="Devon K."/>
            <person name="Jaffe D."/>
            <person name="Butler J."/>
            <person name="Alvarez P."/>
            <person name="Gnerre S."/>
            <person name="Grabherr M."/>
            <person name="Kleber M."/>
            <person name="Mauceli E."/>
            <person name="Brockman W."/>
            <person name="Young S."/>
            <person name="LaButti K."/>
            <person name="Sykes S."/>
            <person name="DeCaprio D."/>
            <person name="Crawford M."/>
            <person name="Koehrsen M."/>
            <person name="Engels R."/>
            <person name="Montgomery P."/>
            <person name="Pearson M."/>
            <person name="Howarth C."/>
            <person name="Larson L."/>
            <person name="White J."/>
            <person name="O'Leary S."/>
            <person name="Kodira C."/>
            <person name="Zeng Q."/>
            <person name="Yandava C."/>
            <person name="Alvarado L."/>
            <person name="Longcore J."/>
            <person name="James T."/>
        </authorList>
    </citation>
    <scope>NUCLEOTIDE SEQUENCE [LARGE SCALE GENOMIC DNA]</scope>
    <source>
        <strain evidence="2 3">JEL423</strain>
    </source>
</reference>
<dbReference type="eggNOG" id="KOG2500">
    <property type="taxonomic scope" value="Eukaryota"/>
</dbReference>
<proteinExistence type="predicted"/>
<sequence>MSDSNQTRASEWDTTQFLWSGRLRVIAVGDECALHLEDPVTGELFAKCPYDLEGTAVEPVIDSSRYFVIRVVDPTSGSHAFLGLGVAERSWAFDLNVALQDHTNLKEGQMIQMNLGISQKKHNALDETTQSKVPTEWMCFDDLLIMKYKVVKLQPPQKPASWAVAQVLPPGANSNLLDPLAYAALITWQPCPNVNNSALAQKQCSYPATPTSGQVQWTCEAGDCRVYTFSFPTNWL</sequence>
<reference evidence="2 3" key="2">
    <citation type="submission" date="2016-05" db="EMBL/GenBank/DDBJ databases">
        <title>Lineage-specific infection strategies underlie the spectrum of fungal disease in amphibians.</title>
        <authorList>
            <person name="Cuomo C.A."/>
            <person name="Farrer R.A."/>
            <person name="James T."/>
            <person name="Longcore J."/>
            <person name="Birren B."/>
        </authorList>
    </citation>
    <scope>NUCLEOTIDE SEQUENCE [LARGE SCALE GENOMIC DNA]</scope>
    <source>
        <strain evidence="2 3">JEL423</strain>
    </source>
</reference>
<dbReference type="Pfam" id="PF07933">
    <property type="entry name" value="DUF1681"/>
    <property type="match status" value="1"/>
</dbReference>
<dbReference type="PANTHER" id="PTHR12847">
    <property type="entry name" value="ATP-BINDING CASSETTE ABC TRANSPORTER-RELATED"/>
    <property type="match status" value="1"/>
</dbReference>